<evidence type="ECO:0000313" key="2">
    <source>
        <dbReference type="EMBL" id="UEM08356.1"/>
    </source>
</evidence>
<accession>A0A939S5S8</accession>
<organism evidence="1">
    <name type="scientific">Bradyrhizobium barranii subsp. barranii</name>
    <dbReference type="NCBI Taxonomy" id="2823807"/>
    <lineage>
        <taxon>Bacteria</taxon>
        <taxon>Pseudomonadati</taxon>
        <taxon>Pseudomonadota</taxon>
        <taxon>Alphaproteobacteria</taxon>
        <taxon>Hyphomicrobiales</taxon>
        <taxon>Nitrobacteraceae</taxon>
        <taxon>Bradyrhizobium</taxon>
        <taxon>Bradyrhizobium barranii</taxon>
    </lineage>
</organism>
<proteinExistence type="predicted"/>
<dbReference type="EMBL" id="JAGEMI010000001">
    <property type="protein sequence ID" value="MBO1864716.1"/>
    <property type="molecule type" value="Genomic_DNA"/>
</dbReference>
<gene>
    <name evidence="2" type="ORF">J4G43_026475</name>
    <name evidence="1" type="ORF">J4G43_28475</name>
</gene>
<dbReference type="Proteomes" id="UP000664702">
    <property type="component" value="Chromosome"/>
</dbReference>
<sequence>MSVLKAIDTKFDGFNADTKRALAGAMEKLSSNKSLKLPTNPSDSDAPLNFDDYAARWKSASSERVVRHVRDTAECRTKLQQLGKSTFRGAIVTFTETTGPGKLLEFFARLVGLLLLLLNVNCAFVVRPDIRWSALDARANPLPFFELLCPVN</sequence>
<reference evidence="2 3" key="2">
    <citation type="journal article" date="2022" name="Int. J. Syst. Evol. Microbiol.">
        <title>Strains of Bradyrhizobium barranii sp. nov. associated with legumes native to Canada are symbionts of soybeans and belong to different subspecies (subsp. barranii subsp. nov. and subsp. apii subsp. nov.) and symbiovars (sv. glycinearum and sv. septentrionale).</title>
        <authorList>
            <person name="Bromfield E.S.P."/>
            <person name="Cloutier S."/>
            <person name="Wasai-Hara S."/>
            <person name="Minamisawa K."/>
        </authorList>
    </citation>
    <scope>NUCLEOTIDE SEQUENCE [LARGE SCALE GENOMIC DNA]</scope>
    <source>
        <strain evidence="2 3">144S4</strain>
    </source>
</reference>
<reference evidence="1" key="1">
    <citation type="submission" date="2021-03" db="EMBL/GenBank/DDBJ databases">
        <title>Whole Genome Sequence of Bradyrhizobium sp. Strain 144S4.</title>
        <authorList>
            <person name="Bromfield E.S.P."/>
            <person name="Cloutier S."/>
        </authorList>
    </citation>
    <scope>NUCLEOTIDE SEQUENCE [LARGE SCALE GENOMIC DNA]</scope>
    <source>
        <strain evidence="1">144S4</strain>
    </source>
</reference>
<dbReference type="RefSeq" id="WP_208086775.1">
    <property type="nucleotide sequence ID" value="NZ_CP086136.1"/>
</dbReference>
<dbReference type="KEGG" id="bban:J4G43_026475"/>
<protein>
    <submittedName>
        <fullName evidence="1">Uncharacterized protein</fullName>
    </submittedName>
</protein>
<evidence type="ECO:0000313" key="1">
    <source>
        <dbReference type="EMBL" id="MBO1864716.1"/>
    </source>
</evidence>
<dbReference type="EMBL" id="CP086136">
    <property type="protein sequence ID" value="UEM08356.1"/>
    <property type="molecule type" value="Genomic_DNA"/>
</dbReference>
<evidence type="ECO:0000313" key="3">
    <source>
        <dbReference type="Proteomes" id="UP000664702"/>
    </source>
</evidence>
<name>A0A939S5S8_9BRAD</name>
<dbReference type="AlphaFoldDB" id="A0A939S5S8"/>